<dbReference type="Proteomes" id="UP000245926">
    <property type="component" value="Chromosome"/>
</dbReference>
<accession>A0A2U8W3U9</accession>
<dbReference type="AlphaFoldDB" id="A0A2U8W3U9"/>
<keyword evidence="2" id="KW-1185">Reference proteome</keyword>
<evidence type="ECO:0000313" key="1">
    <source>
        <dbReference type="EMBL" id="AWN39956.1"/>
    </source>
</evidence>
<reference evidence="2" key="1">
    <citation type="submission" date="2018-05" db="EMBL/GenBank/DDBJ databases">
        <title>Complete Genome Sequence of Methylobacterium sp. 17SD2-17.</title>
        <authorList>
            <person name="Srinivasan S."/>
        </authorList>
    </citation>
    <scope>NUCLEOTIDE SEQUENCE [LARGE SCALE GENOMIC DNA]</scope>
    <source>
        <strain evidence="2">17SD2-17</strain>
    </source>
</reference>
<evidence type="ECO:0000313" key="2">
    <source>
        <dbReference type="Proteomes" id="UP000245926"/>
    </source>
</evidence>
<organism evidence="1 2">
    <name type="scientific">Methylobacterium durans</name>
    <dbReference type="NCBI Taxonomy" id="2202825"/>
    <lineage>
        <taxon>Bacteria</taxon>
        <taxon>Pseudomonadati</taxon>
        <taxon>Pseudomonadota</taxon>
        <taxon>Alphaproteobacteria</taxon>
        <taxon>Hyphomicrobiales</taxon>
        <taxon>Methylobacteriaceae</taxon>
        <taxon>Methylobacterium</taxon>
    </lineage>
</organism>
<dbReference type="RefSeq" id="WP_109887694.1">
    <property type="nucleotide sequence ID" value="NZ_CP029550.1"/>
</dbReference>
<proteinExistence type="predicted"/>
<dbReference type="EMBL" id="CP029550">
    <property type="protein sequence ID" value="AWN39956.1"/>
    <property type="molecule type" value="Genomic_DNA"/>
</dbReference>
<dbReference type="KEGG" id="mets:DK389_04625"/>
<sequence>MNRSLETRLRRIEERRRPVNEFGHLGFGPAVRIVTHSDEDQAQQLAALEAAGQYRPGQFVIAWRIVDPPAYRRPNA</sequence>
<protein>
    <submittedName>
        <fullName evidence="1">Uncharacterized protein</fullName>
    </submittedName>
</protein>
<name>A0A2U8W3U9_9HYPH</name>
<gene>
    <name evidence="1" type="ORF">DK389_04625</name>
</gene>